<sequence length="155" mass="17189">MASTAQRVFAPRVRNNQENRFEGIVDAIAYKATSFNLLKESHPDPIGERLVVRVHDRASDLTYKEIRIYIPADLEGGEHQLAKIDNNIFVDYVDYSDPEKPTAHKSVGGTIQFTVNEQSNSITGDLNAVMDNSGSDGSETFAIDITDFLVLGKQD</sequence>
<dbReference type="AlphaFoldDB" id="A0A5E7K4G8"/>
<proteinExistence type="predicted"/>
<name>A0A5E7K4G8_PSEFL</name>
<dbReference type="OrthoDB" id="7031721at2"/>
<dbReference type="Proteomes" id="UP000375525">
    <property type="component" value="Unassembled WGS sequence"/>
</dbReference>
<evidence type="ECO:0000313" key="2">
    <source>
        <dbReference type="Proteomes" id="UP000375525"/>
    </source>
</evidence>
<protein>
    <submittedName>
        <fullName evidence="1">Uncharacterized protein</fullName>
    </submittedName>
</protein>
<dbReference type="EMBL" id="CABVIH010000010">
    <property type="protein sequence ID" value="VVO90513.1"/>
    <property type="molecule type" value="Genomic_DNA"/>
</dbReference>
<gene>
    <name evidence="1" type="ORF">PS880_02279</name>
</gene>
<accession>A0A5E7K4G8</accession>
<organism evidence="1 2">
    <name type="scientific">Pseudomonas fluorescens</name>
    <dbReference type="NCBI Taxonomy" id="294"/>
    <lineage>
        <taxon>Bacteria</taxon>
        <taxon>Pseudomonadati</taxon>
        <taxon>Pseudomonadota</taxon>
        <taxon>Gammaproteobacteria</taxon>
        <taxon>Pseudomonadales</taxon>
        <taxon>Pseudomonadaceae</taxon>
        <taxon>Pseudomonas</taxon>
    </lineage>
</organism>
<dbReference type="RefSeq" id="WP_150779801.1">
    <property type="nucleotide sequence ID" value="NZ_CABVIH010000010.1"/>
</dbReference>
<reference evidence="1 2" key="1">
    <citation type="submission" date="2019-09" db="EMBL/GenBank/DDBJ databases">
        <authorList>
            <person name="Chandra G."/>
            <person name="Truman W A."/>
        </authorList>
    </citation>
    <scope>NUCLEOTIDE SEQUENCE [LARGE SCALE GENOMIC DNA]</scope>
    <source>
        <strain evidence="1">PS880</strain>
    </source>
</reference>
<evidence type="ECO:0000313" key="1">
    <source>
        <dbReference type="EMBL" id="VVO90513.1"/>
    </source>
</evidence>